<protein>
    <submittedName>
        <fullName evidence="3">Allantoinase</fullName>
    </submittedName>
</protein>
<dbReference type="OrthoDB" id="9787041at2"/>
<dbReference type="EMBL" id="CP022423">
    <property type="protein sequence ID" value="ASM77767.1"/>
    <property type="molecule type" value="Genomic_DNA"/>
</dbReference>
<proteinExistence type="predicted"/>
<dbReference type="InterPro" id="IPR017625">
    <property type="entry name" value="PuuE"/>
</dbReference>
<dbReference type="Gene3D" id="3.20.20.370">
    <property type="entry name" value="Glycoside hydrolase/deacetylase"/>
    <property type="match status" value="1"/>
</dbReference>
<dbReference type="Proteomes" id="UP000199729">
    <property type="component" value="Chromosome"/>
</dbReference>
<dbReference type="PANTHER" id="PTHR43123:SF1">
    <property type="entry name" value="POLYSACCHARIDE DEACETYLASE-RELATED"/>
    <property type="match status" value="1"/>
</dbReference>
<gene>
    <name evidence="3" type="ORF">VITFI_CDS1989</name>
</gene>
<evidence type="ECO:0000256" key="1">
    <source>
        <dbReference type="SAM" id="MobiDB-lite"/>
    </source>
</evidence>
<accession>A0A221KFZ7</accession>
<evidence type="ECO:0000259" key="2">
    <source>
        <dbReference type="PROSITE" id="PS51677"/>
    </source>
</evidence>
<dbReference type="GO" id="GO:0005975">
    <property type="term" value="P:carbohydrate metabolic process"/>
    <property type="evidence" value="ECO:0007669"/>
    <property type="project" value="InterPro"/>
</dbReference>
<feature type="domain" description="NodB homology" evidence="2">
    <location>
        <begin position="87"/>
        <end position="309"/>
    </location>
</feature>
<reference evidence="3 4" key="1">
    <citation type="submission" date="2017-07" db="EMBL/GenBank/DDBJ databases">
        <title>Complete Genome Sequence of the cosmetic ferment Vitreoscilla filiformis (ATCC15551).</title>
        <authorList>
            <person name="Contreras S."/>
            <person name="Sagory-Zalkind P."/>
            <person name="Blanquart H."/>
            <person name="Iltis A."/>
            <person name="Morand S.C."/>
        </authorList>
    </citation>
    <scope>NUCLEOTIDE SEQUENCE [LARGE SCALE GENOMIC DNA]</scope>
    <source>
        <strain evidence="3 4">ATCC 15551</strain>
    </source>
</reference>
<dbReference type="PANTHER" id="PTHR43123">
    <property type="entry name" value="POLYSACCHARIDE DEACETYLASE-RELATED"/>
    <property type="match status" value="1"/>
</dbReference>
<dbReference type="Pfam" id="PF01522">
    <property type="entry name" value="Polysacc_deac_1"/>
    <property type="match status" value="1"/>
</dbReference>
<organism evidence="3 4">
    <name type="scientific">Vitreoscilla filiformis</name>
    <dbReference type="NCBI Taxonomy" id="63"/>
    <lineage>
        <taxon>Bacteria</taxon>
        <taxon>Pseudomonadati</taxon>
        <taxon>Pseudomonadota</taxon>
        <taxon>Betaproteobacteria</taxon>
        <taxon>Neisseriales</taxon>
        <taxon>Neisseriaceae</taxon>
        <taxon>Vitreoscilla</taxon>
    </lineage>
</organism>
<dbReference type="AlphaFoldDB" id="A0A221KFZ7"/>
<dbReference type="PROSITE" id="PS51677">
    <property type="entry name" value="NODB"/>
    <property type="match status" value="1"/>
</dbReference>
<dbReference type="InterPro" id="IPR002509">
    <property type="entry name" value="NODB_dom"/>
</dbReference>
<dbReference type="InterPro" id="IPR011330">
    <property type="entry name" value="Glyco_hydro/deAcase_b/a-brl"/>
</dbReference>
<sequence>MASGERAPSPLAGEGWGEGEAPRYPRDLRGHGRTPPHAQWPGRARVAVQFVLNYEEGGENSVLHGDAGSEQFLSEMFNPASYPARHLSMEGMYEYGSRVGVWRLLREFEKRGLPLTVFGVSMALARCPEVTAAFVELEHEIACHGWRWIHYQNLDEATEREHMQRGMEILQNLTGQRALGWYTGRDSPNTRRLVADFGGFEYDSDYYGDDLPFWLQVKKSDGGLAPHLVVPYTLDCNDMRFALPQGFSHGDEFFEYLRDSFDVLYAEGDERPAMMSIGMHCRLLGRPGRMRALQRFLDHIEAHSRVWVARRIDIARHWKTTHPFHADTAFVWE</sequence>
<evidence type="ECO:0000313" key="3">
    <source>
        <dbReference type="EMBL" id="ASM77767.1"/>
    </source>
</evidence>
<dbReference type="GO" id="GO:0016810">
    <property type="term" value="F:hydrolase activity, acting on carbon-nitrogen (but not peptide) bonds"/>
    <property type="evidence" value="ECO:0007669"/>
    <property type="project" value="InterPro"/>
</dbReference>
<feature type="compositionally biased region" description="Basic and acidic residues" evidence="1">
    <location>
        <begin position="20"/>
        <end position="30"/>
    </location>
</feature>
<keyword evidence="4" id="KW-1185">Reference proteome</keyword>
<name>A0A221KFZ7_VITFI</name>
<dbReference type="NCBIfam" id="TIGR03212">
    <property type="entry name" value="uraD_N-term-dom"/>
    <property type="match status" value="1"/>
</dbReference>
<evidence type="ECO:0000313" key="4">
    <source>
        <dbReference type="Proteomes" id="UP000199729"/>
    </source>
</evidence>
<dbReference type="SUPFAM" id="SSF88713">
    <property type="entry name" value="Glycoside hydrolase/deacetylase"/>
    <property type="match status" value="1"/>
</dbReference>
<dbReference type="RefSeq" id="WP_089416806.1">
    <property type="nucleotide sequence ID" value="NZ_CP022423.1"/>
</dbReference>
<dbReference type="KEGG" id="vff:VITFI_CDS1989"/>
<feature type="region of interest" description="Disordered" evidence="1">
    <location>
        <begin position="1"/>
        <end position="39"/>
    </location>
</feature>
<dbReference type="CDD" id="cd10977">
    <property type="entry name" value="CE4_PuuE_SpCDA1"/>
    <property type="match status" value="1"/>
</dbReference>